<sequence length="510" mass="54843">MTTTTLQAKDEAPVRAAPRAPLRNLLLLQLGVLVFLLSNAALAFGFRAAAAASILIGCAHGAFLLFSFRPKQNSLLAAPIDAKTLAACLALAVALLLLGGETHLFYANLDWLVRDAVLADLTREGFPLFYRYEGQDYLLRAPLGMYLLPAMIGHYAGLVGAHIAMLAQNALLLGVCLYVVVKLAGVRAAPFLALFILFSGLDIAPQLLRNGLDLSDHLEWWNSSIQYSSHVTQLFWVPNHALPGWWAALLLLLLARGEIDLSIVAILFAASLLWSPLAAVGAAPLIGFCALRLGPALFSSRNIAAVMAGLAFLPVALYLTIDAESVKHGWLVALPGFALLYPAFILVEIPHVAILVAARDAIAKSDRALIGAAVVVLLALPFYYFGPNNDLAMRASMPALFVLAFAFVRIAVATPRDGGILASAISIIVIVSATTPGMEIKRALVAPTFAISDCDLLTGWRKTDPQNFPTNYLARLEKVPAWLGAATNARLEIEQRSCWPDHPHLPDSRK</sequence>
<feature type="transmembrane region" description="Helical" evidence="1">
    <location>
        <begin position="188"/>
        <end position="208"/>
    </location>
</feature>
<feature type="transmembrane region" description="Helical" evidence="1">
    <location>
        <begin position="25"/>
        <end position="44"/>
    </location>
</feature>
<dbReference type="Proteomes" id="UP000316781">
    <property type="component" value="Unassembled WGS sequence"/>
</dbReference>
<name>A0A549SCU7_METSR</name>
<dbReference type="EMBL" id="VJMF01000121">
    <property type="protein sequence ID" value="TRL23209.1"/>
    <property type="molecule type" value="Genomic_DNA"/>
</dbReference>
<evidence type="ECO:0000313" key="2">
    <source>
        <dbReference type="EMBL" id="TRL23209.1"/>
    </source>
</evidence>
<proteinExistence type="predicted"/>
<organism evidence="2 3">
    <name type="scientific">Methylosinus sporium</name>
    <dbReference type="NCBI Taxonomy" id="428"/>
    <lineage>
        <taxon>Bacteria</taxon>
        <taxon>Pseudomonadati</taxon>
        <taxon>Pseudomonadota</taxon>
        <taxon>Alphaproteobacteria</taxon>
        <taxon>Hyphomicrobiales</taxon>
        <taxon>Methylocystaceae</taxon>
        <taxon>Methylosinus</taxon>
    </lineage>
</organism>
<comment type="caution">
    <text evidence="2">The sequence shown here is derived from an EMBL/GenBank/DDBJ whole genome shotgun (WGS) entry which is preliminary data.</text>
</comment>
<evidence type="ECO:0000313" key="3">
    <source>
        <dbReference type="Proteomes" id="UP000316781"/>
    </source>
</evidence>
<feature type="transmembrane region" description="Helical" evidence="1">
    <location>
        <begin position="80"/>
        <end position="99"/>
    </location>
</feature>
<keyword evidence="1" id="KW-1133">Transmembrane helix</keyword>
<feature type="transmembrane region" description="Helical" evidence="1">
    <location>
        <begin position="391"/>
        <end position="412"/>
    </location>
</feature>
<gene>
    <name evidence="2" type="ORF">FM996_21080</name>
</gene>
<feature type="transmembrane region" description="Helical" evidence="1">
    <location>
        <begin position="303"/>
        <end position="321"/>
    </location>
</feature>
<evidence type="ECO:0008006" key="4">
    <source>
        <dbReference type="Google" id="ProtNLM"/>
    </source>
</evidence>
<keyword evidence="1" id="KW-0812">Transmembrane</keyword>
<feature type="transmembrane region" description="Helical" evidence="1">
    <location>
        <begin position="261"/>
        <end position="291"/>
    </location>
</feature>
<evidence type="ECO:0000256" key="1">
    <source>
        <dbReference type="SAM" id="Phobius"/>
    </source>
</evidence>
<feature type="transmembrane region" description="Helical" evidence="1">
    <location>
        <begin position="333"/>
        <end position="356"/>
    </location>
</feature>
<keyword evidence="1" id="KW-0472">Membrane</keyword>
<feature type="transmembrane region" description="Helical" evidence="1">
    <location>
        <begin position="155"/>
        <end position="181"/>
    </location>
</feature>
<dbReference type="AlphaFoldDB" id="A0A549SCU7"/>
<dbReference type="RefSeq" id="WP_142864667.1">
    <property type="nucleotide sequence ID" value="NZ_VJMF01000121.1"/>
</dbReference>
<feature type="transmembrane region" description="Helical" evidence="1">
    <location>
        <begin position="368"/>
        <end position="385"/>
    </location>
</feature>
<reference evidence="2 3" key="1">
    <citation type="submission" date="2019-07" db="EMBL/GenBank/DDBJ databases">
        <title>Ln-dependent methylotrophs.</title>
        <authorList>
            <person name="Tani A."/>
        </authorList>
    </citation>
    <scope>NUCLEOTIDE SEQUENCE [LARGE SCALE GENOMIC DNA]</scope>
    <source>
        <strain evidence="2 3">SM89A</strain>
    </source>
</reference>
<accession>A0A549SCU7</accession>
<feature type="transmembrane region" description="Helical" evidence="1">
    <location>
        <begin position="419"/>
        <end position="438"/>
    </location>
</feature>
<protein>
    <recommendedName>
        <fullName evidence="4">Glycosyltransferase RgtA/B/C/D-like domain-containing protein</fullName>
    </recommendedName>
</protein>
<feature type="transmembrane region" description="Helical" evidence="1">
    <location>
        <begin position="50"/>
        <end position="68"/>
    </location>
</feature>